<dbReference type="WBParaSite" id="nRc.2.0.1.t33358-RA">
    <property type="protein sequence ID" value="nRc.2.0.1.t33358-RA"/>
    <property type="gene ID" value="nRc.2.0.1.g33358"/>
</dbReference>
<dbReference type="AlphaFoldDB" id="A0A915K4V0"/>
<organism evidence="1 2">
    <name type="scientific">Romanomermis culicivorax</name>
    <name type="common">Nematode worm</name>
    <dbReference type="NCBI Taxonomy" id="13658"/>
    <lineage>
        <taxon>Eukaryota</taxon>
        <taxon>Metazoa</taxon>
        <taxon>Ecdysozoa</taxon>
        <taxon>Nematoda</taxon>
        <taxon>Enoplea</taxon>
        <taxon>Dorylaimia</taxon>
        <taxon>Mermithida</taxon>
        <taxon>Mermithoidea</taxon>
        <taxon>Mermithidae</taxon>
        <taxon>Romanomermis</taxon>
    </lineage>
</organism>
<reference evidence="2" key="1">
    <citation type="submission" date="2022-11" db="UniProtKB">
        <authorList>
            <consortium name="WormBaseParasite"/>
        </authorList>
    </citation>
    <scope>IDENTIFICATION</scope>
</reference>
<protein>
    <submittedName>
        <fullName evidence="2">Uncharacterized protein</fullName>
    </submittedName>
</protein>
<name>A0A915K4V0_ROMCU</name>
<proteinExistence type="predicted"/>
<evidence type="ECO:0000313" key="1">
    <source>
        <dbReference type="Proteomes" id="UP000887565"/>
    </source>
</evidence>
<sequence length="71" mass="8170">MRVSFEMAKQAKGEATVARNVKGTLDEIRGKLKPVRKSNLVDMNLDDYCEDPPAELYDDQYLRQYEAEMAN</sequence>
<keyword evidence="1" id="KW-1185">Reference proteome</keyword>
<accession>A0A915K4V0</accession>
<evidence type="ECO:0000313" key="2">
    <source>
        <dbReference type="WBParaSite" id="nRc.2.0.1.t33358-RA"/>
    </source>
</evidence>
<dbReference type="Proteomes" id="UP000887565">
    <property type="component" value="Unplaced"/>
</dbReference>